<dbReference type="GO" id="GO:0004784">
    <property type="term" value="F:superoxide dismutase activity"/>
    <property type="evidence" value="ECO:0007669"/>
    <property type="project" value="UniProtKB-EC"/>
</dbReference>
<dbReference type="OrthoDB" id="9803125at2"/>
<sequence>MSKNYPFQLEALPYAYDALEPYVDALTVQIHHDRHVQTYVDNLNKALEGSKDHQSWSLEDLLANVNELPDAIKNAVRNNGGGVYNHNLYFAGMKNGAGELAGELKDAIVKKFGSLDEFKAGFKAAGLGRFGSGWAWLAVDANKELVVVSTPNQDTVLADGFKPVLAMDVWEHAYYLKYQNKRADYIDNWFQVVDWNKANELYKKAIS</sequence>
<evidence type="ECO:0000256" key="3">
    <source>
        <dbReference type="ARBA" id="ARBA00022723"/>
    </source>
</evidence>
<dbReference type="AlphaFoldDB" id="A0A1M7JDZ1"/>
<dbReference type="Gene3D" id="1.10.287.990">
    <property type="entry name" value="Fe,Mn superoxide dismutase (SOD) domain"/>
    <property type="match status" value="1"/>
</dbReference>
<dbReference type="InterPro" id="IPR001189">
    <property type="entry name" value="Mn/Fe_SOD"/>
</dbReference>
<evidence type="ECO:0000256" key="4">
    <source>
        <dbReference type="ARBA" id="ARBA00023002"/>
    </source>
</evidence>
<dbReference type="PRINTS" id="PR01703">
    <property type="entry name" value="MNSODISMTASE"/>
</dbReference>
<dbReference type="Pfam" id="PF02777">
    <property type="entry name" value="Sod_Fe_C"/>
    <property type="match status" value="1"/>
</dbReference>
<proteinExistence type="inferred from homology"/>
<feature type="binding site" evidence="5">
    <location>
        <position position="86"/>
    </location>
    <ligand>
        <name>Mn(2+)</name>
        <dbReference type="ChEBI" id="CHEBI:29035"/>
    </ligand>
</feature>
<comment type="catalytic activity">
    <reaction evidence="6">
        <text>2 superoxide + 2 H(+) = H2O2 + O2</text>
        <dbReference type="Rhea" id="RHEA:20696"/>
        <dbReference type="ChEBI" id="CHEBI:15378"/>
        <dbReference type="ChEBI" id="CHEBI:15379"/>
        <dbReference type="ChEBI" id="CHEBI:16240"/>
        <dbReference type="ChEBI" id="CHEBI:18421"/>
        <dbReference type="EC" id="1.15.1.1"/>
    </reaction>
</comment>
<dbReference type="PROSITE" id="PS00088">
    <property type="entry name" value="SOD_MN"/>
    <property type="match status" value="1"/>
</dbReference>
<feature type="binding site" evidence="5">
    <location>
        <position position="31"/>
    </location>
    <ligand>
        <name>Mn(2+)</name>
        <dbReference type="ChEBI" id="CHEBI:29035"/>
    </ligand>
</feature>
<dbReference type="InterPro" id="IPR036314">
    <property type="entry name" value="SOD_C_sf"/>
</dbReference>
<feature type="domain" description="Manganese/iron superoxide dismutase C-terminal" evidence="8">
    <location>
        <begin position="102"/>
        <end position="200"/>
    </location>
</feature>
<dbReference type="FunFam" id="3.55.40.20:FF:000001">
    <property type="entry name" value="Superoxide dismutase"/>
    <property type="match status" value="1"/>
</dbReference>
<evidence type="ECO:0000256" key="6">
    <source>
        <dbReference type="RuleBase" id="RU000414"/>
    </source>
</evidence>
<dbReference type="Gene3D" id="3.55.40.20">
    <property type="entry name" value="Iron/manganese superoxide dismutase, C-terminal domain"/>
    <property type="match status" value="1"/>
</dbReference>
<comment type="similarity">
    <text evidence="1 6">Belongs to the iron/manganese superoxide dismutase family.</text>
</comment>
<evidence type="ECO:0000313" key="10">
    <source>
        <dbReference type="Proteomes" id="UP000184038"/>
    </source>
</evidence>
<name>A0A1M7JDZ1_9FIRM</name>
<dbReference type="Proteomes" id="UP000184038">
    <property type="component" value="Unassembled WGS sequence"/>
</dbReference>
<dbReference type="InterPro" id="IPR019833">
    <property type="entry name" value="Mn/Fe_SOD_BS"/>
</dbReference>
<dbReference type="PANTHER" id="PTHR43595">
    <property type="entry name" value="37S RIBOSOMAL PROTEIN S26, MITOCHONDRIAL"/>
    <property type="match status" value="1"/>
</dbReference>
<dbReference type="PIRSF" id="PIRSF000349">
    <property type="entry name" value="SODismutase"/>
    <property type="match status" value="1"/>
</dbReference>
<dbReference type="PANTHER" id="PTHR43595:SF2">
    <property type="entry name" value="SMALL RIBOSOMAL SUBUNIT PROTEIN MS42"/>
    <property type="match status" value="1"/>
</dbReference>
<dbReference type="EC" id="1.15.1.1" evidence="2 6"/>
<dbReference type="InterPro" id="IPR019831">
    <property type="entry name" value="Mn/Fe_SOD_N"/>
</dbReference>
<accession>A0A1M7JDZ1</accession>
<dbReference type="SUPFAM" id="SSF54719">
    <property type="entry name" value="Fe,Mn superoxide dismutase (SOD), C-terminal domain"/>
    <property type="match status" value="1"/>
</dbReference>
<protein>
    <recommendedName>
        <fullName evidence="2 6">Superoxide dismutase</fullName>
        <ecNumber evidence="2 6">1.15.1.1</ecNumber>
    </recommendedName>
</protein>
<reference evidence="9 10" key="1">
    <citation type="submission" date="2016-11" db="EMBL/GenBank/DDBJ databases">
        <authorList>
            <person name="Jaros S."/>
            <person name="Januszkiewicz K."/>
            <person name="Wedrychowicz H."/>
        </authorList>
    </citation>
    <scope>NUCLEOTIDE SEQUENCE [LARGE SCALE GENOMIC DNA]</scope>
    <source>
        <strain evidence="9 10">DSM 15930</strain>
    </source>
</reference>
<gene>
    <name evidence="9" type="ORF">SAMN02746066_02188</name>
</gene>
<organism evidence="9 10">
    <name type="scientific">Anaerosporobacter mobilis DSM 15930</name>
    <dbReference type="NCBI Taxonomy" id="1120996"/>
    <lineage>
        <taxon>Bacteria</taxon>
        <taxon>Bacillati</taxon>
        <taxon>Bacillota</taxon>
        <taxon>Clostridia</taxon>
        <taxon>Lachnospirales</taxon>
        <taxon>Lachnospiraceae</taxon>
        <taxon>Anaerosporobacter</taxon>
    </lineage>
</organism>
<keyword evidence="3 5" id="KW-0479">Metal-binding</keyword>
<dbReference type="GO" id="GO:0005737">
    <property type="term" value="C:cytoplasm"/>
    <property type="evidence" value="ECO:0007669"/>
    <property type="project" value="TreeGrafter"/>
</dbReference>
<dbReference type="RefSeq" id="WP_073287535.1">
    <property type="nucleotide sequence ID" value="NZ_FRCP01000011.1"/>
</dbReference>
<dbReference type="InterPro" id="IPR036324">
    <property type="entry name" value="Mn/Fe_SOD_N_sf"/>
</dbReference>
<feature type="binding site" evidence="5">
    <location>
        <position position="172"/>
    </location>
    <ligand>
        <name>Mn(2+)</name>
        <dbReference type="ChEBI" id="CHEBI:29035"/>
    </ligand>
</feature>
<evidence type="ECO:0000256" key="2">
    <source>
        <dbReference type="ARBA" id="ARBA00012682"/>
    </source>
</evidence>
<dbReference type="GO" id="GO:0046872">
    <property type="term" value="F:metal ion binding"/>
    <property type="evidence" value="ECO:0007669"/>
    <property type="project" value="UniProtKB-KW"/>
</dbReference>
<evidence type="ECO:0000259" key="7">
    <source>
        <dbReference type="Pfam" id="PF00081"/>
    </source>
</evidence>
<dbReference type="Pfam" id="PF00081">
    <property type="entry name" value="Sod_Fe_N"/>
    <property type="match status" value="1"/>
</dbReference>
<evidence type="ECO:0000259" key="8">
    <source>
        <dbReference type="Pfam" id="PF02777"/>
    </source>
</evidence>
<keyword evidence="10" id="KW-1185">Reference proteome</keyword>
<feature type="domain" description="Manganese/iron superoxide dismutase N-terminal" evidence="7">
    <location>
        <begin position="7"/>
        <end position="93"/>
    </location>
</feature>
<evidence type="ECO:0000256" key="5">
    <source>
        <dbReference type="PIRSR" id="PIRSR000349-1"/>
    </source>
</evidence>
<comment type="function">
    <text evidence="6">Destroys radicals which are normally produced within the cells and which are toxic to biological systems.</text>
</comment>
<dbReference type="STRING" id="1120996.SAMN02746066_02188"/>
<keyword evidence="4 6" id="KW-0560">Oxidoreductase</keyword>
<dbReference type="EMBL" id="FRCP01000011">
    <property type="protein sequence ID" value="SHM50717.1"/>
    <property type="molecule type" value="Genomic_DNA"/>
</dbReference>
<evidence type="ECO:0000256" key="1">
    <source>
        <dbReference type="ARBA" id="ARBA00008714"/>
    </source>
</evidence>
<dbReference type="SUPFAM" id="SSF46609">
    <property type="entry name" value="Fe,Mn superoxide dismutase (SOD), N-terminal domain"/>
    <property type="match status" value="1"/>
</dbReference>
<evidence type="ECO:0000313" key="9">
    <source>
        <dbReference type="EMBL" id="SHM50717.1"/>
    </source>
</evidence>
<dbReference type="InterPro" id="IPR019832">
    <property type="entry name" value="Mn/Fe_SOD_C"/>
</dbReference>
<feature type="binding site" evidence="5">
    <location>
        <position position="168"/>
    </location>
    <ligand>
        <name>Mn(2+)</name>
        <dbReference type="ChEBI" id="CHEBI:29035"/>
    </ligand>
</feature>